<comment type="function">
    <text evidence="9">Catalyzes the reversible interconversion of serine and glycine with tetrahydrofolate (THF) serving as the one-carbon carrier. This reaction serves as the major source of one-carbon groups required for the biosynthesis of purines, thymidylate, methionine, and other important biomolecules. Also exhibits THF-independent aldolase activity toward beta-hydroxyamino acids, producing glycine and aldehydes, via a retro-aldol mechanism.</text>
</comment>
<comment type="similarity">
    <text evidence="2 9">Belongs to the SHMT family.</text>
</comment>
<evidence type="ECO:0000256" key="9">
    <source>
        <dbReference type="HAMAP-Rule" id="MF_00051"/>
    </source>
</evidence>
<evidence type="ECO:0000256" key="4">
    <source>
        <dbReference type="ARBA" id="ARBA00022490"/>
    </source>
</evidence>
<keyword evidence="11" id="KW-0472">Membrane</keyword>
<dbReference type="SUPFAM" id="SSF53383">
    <property type="entry name" value="PLP-dependent transferases"/>
    <property type="match status" value="1"/>
</dbReference>
<dbReference type="InterPro" id="IPR000620">
    <property type="entry name" value="EamA_dom"/>
</dbReference>
<comment type="cofactor">
    <cofactor evidence="1 9">
        <name>pyridoxal 5'-phosphate</name>
        <dbReference type="ChEBI" id="CHEBI:597326"/>
    </cofactor>
</comment>
<feature type="transmembrane region" description="Helical" evidence="11">
    <location>
        <begin position="146"/>
        <end position="167"/>
    </location>
</feature>
<dbReference type="InterPro" id="IPR037185">
    <property type="entry name" value="EmrE-like"/>
</dbReference>
<keyword evidence="4 9" id="KW-0963">Cytoplasm</keyword>
<dbReference type="NCBIfam" id="NF000586">
    <property type="entry name" value="PRK00011.1"/>
    <property type="match status" value="1"/>
</dbReference>
<comment type="subunit">
    <text evidence="9">Homodimer.</text>
</comment>
<evidence type="ECO:0000256" key="5">
    <source>
        <dbReference type="ARBA" id="ARBA00022563"/>
    </source>
</evidence>
<feature type="transmembrane region" description="Helical" evidence="11">
    <location>
        <begin position="174"/>
        <end position="193"/>
    </location>
</feature>
<dbReference type="InterPro" id="IPR001085">
    <property type="entry name" value="Ser_HO-MeTrfase"/>
</dbReference>
<feature type="transmembrane region" description="Helical" evidence="11">
    <location>
        <begin position="87"/>
        <end position="105"/>
    </location>
</feature>
<keyword evidence="8 9" id="KW-0663">Pyridoxal phosphate</keyword>
<feature type="transmembrane region" description="Helical" evidence="11">
    <location>
        <begin position="61"/>
        <end position="81"/>
    </location>
</feature>
<feature type="region of interest" description="Disordered" evidence="10">
    <location>
        <begin position="296"/>
        <end position="324"/>
    </location>
</feature>
<evidence type="ECO:0000256" key="8">
    <source>
        <dbReference type="ARBA" id="ARBA00022898"/>
    </source>
</evidence>
<dbReference type="EMBL" id="BAAAZG010000012">
    <property type="protein sequence ID" value="GAA4067326.1"/>
    <property type="molecule type" value="Genomic_DNA"/>
</dbReference>
<feature type="domain" description="EamA" evidence="13">
    <location>
        <begin position="3"/>
        <end position="133"/>
    </location>
</feature>
<reference evidence="15" key="1">
    <citation type="journal article" date="2019" name="Int. J. Syst. Evol. Microbiol.">
        <title>The Global Catalogue of Microorganisms (GCM) 10K type strain sequencing project: providing services to taxonomists for standard genome sequencing and annotation.</title>
        <authorList>
            <consortium name="The Broad Institute Genomics Platform"/>
            <consortium name="The Broad Institute Genome Sequencing Center for Infectious Disease"/>
            <person name="Wu L."/>
            <person name="Ma J."/>
        </authorList>
    </citation>
    <scope>NUCLEOTIDE SEQUENCE [LARGE SCALE GENOMIC DNA]</scope>
    <source>
        <strain evidence="15">JCM 16702</strain>
    </source>
</reference>
<protein>
    <recommendedName>
        <fullName evidence="9">Serine hydroxymethyltransferase</fullName>
        <shortName evidence="9">SHMT</shortName>
        <shortName evidence="9">Serine methylase</shortName>
        <ecNumber evidence="9">2.1.2.1</ecNumber>
    </recommendedName>
</protein>
<dbReference type="Gene3D" id="3.90.1150.10">
    <property type="entry name" value="Aspartate Aminotransferase, domain 1"/>
    <property type="match status" value="1"/>
</dbReference>
<feature type="binding site" evidence="9">
    <location>
        <position position="586"/>
    </location>
    <ligand>
        <name>(6S)-5,6,7,8-tetrahydrofolate</name>
        <dbReference type="ChEBI" id="CHEBI:57453"/>
    </ligand>
</feature>
<feature type="binding site" evidence="9">
    <location>
        <position position="462"/>
    </location>
    <ligand>
        <name>(6S)-5,6,7,8-tetrahydrofolate</name>
        <dbReference type="ChEBI" id="CHEBI:57453"/>
    </ligand>
</feature>
<keyword evidence="15" id="KW-1185">Reference proteome</keyword>
<dbReference type="EC" id="2.1.2.1" evidence="9"/>
<evidence type="ECO:0000256" key="10">
    <source>
        <dbReference type="SAM" id="MobiDB-lite"/>
    </source>
</evidence>
<organism evidence="14 15">
    <name type="scientific">Actinomadura miaoliensis</name>
    <dbReference type="NCBI Taxonomy" id="430685"/>
    <lineage>
        <taxon>Bacteria</taxon>
        <taxon>Bacillati</taxon>
        <taxon>Actinomycetota</taxon>
        <taxon>Actinomycetes</taxon>
        <taxon>Streptosporangiales</taxon>
        <taxon>Thermomonosporaceae</taxon>
        <taxon>Actinomadura</taxon>
    </lineage>
</organism>
<comment type="catalytic activity">
    <reaction evidence="9">
        <text>(6R)-5,10-methylene-5,6,7,8-tetrahydrofolate + glycine + H2O = (6S)-5,6,7,8-tetrahydrofolate + L-serine</text>
        <dbReference type="Rhea" id="RHEA:15481"/>
        <dbReference type="ChEBI" id="CHEBI:15377"/>
        <dbReference type="ChEBI" id="CHEBI:15636"/>
        <dbReference type="ChEBI" id="CHEBI:33384"/>
        <dbReference type="ChEBI" id="CHEBI:57305"/>
        <dbReference type="ChEBI" id="CHEBI:57453"/>
        <dbReference type="EC" id="2.1.2.1"/>
    </reaction>
</comment>
<evidence type="ECO:0000259" key="13">
    <source>
        <dbReference type="Pfam" id="PF00892"/>
    </source>
</evidence>
<dbReference type="PANTHER" id="PTHR11680">
    <property type="entry name" value="SERINE HYDROXYMETHYLTRANSFERASE"/>
    <property type="match status" value="1"/>
</dbReference>
<dbReference type="CDD" id="cd00378">
    <property type="entry name" value="SHMT"/>
    <property type="match status" value="1"/>
</dbReference>
<comment type="subcellular location">
    <subcellularLocation>
        <location evidence="9">Cytoplasm</location>
    </subcellularLocation>
</comment>
<keyword evidence="7 9" id="KW-0808">Transferase</keyword>
<comment type="pathway">
    <text evidence="9">One-carbon metabolism; tetrahydrofolate interconversion.</text>
</comment>
<dbReference type="InterPro" id="IPR015422">
    <property type="entry name" value="PyrdxlP-dep_Trfase_small"/>
</dbReference>
<feature type="modified residue" description="N6-(pyridoxal phosphate)lysine" evidence="9">
    <location>
        <position position="571"/>
    </location>
</feature>
<dbReference type="InterPro" id="IPR015421">
    <property type="entry name" value="PyrdxlP-dep_Trfase_major"/>
</dbReference>
<evidence type="ECO:0000256" key="11">
    <source>
        <dbReference type="SAM" id="Phobius"/>
    </source>
</evidence>
<evidence type="ECO:0000313" key="15">
    <source>
        <dbReference type="Proteomes" id="UP001500683"/>
    </source>
</evidence>
<evidence type="ECO:0000256" key="7">
    <source>
        <dbReference type="ARBA" id="ARBA00022679"/>
    </source>
</evidence>
<dbReference type="Pfam" id="PF00892">
    <property type="entry name" value="EamA"/>
    <property type="match status" value="2"/>
</dbReference>
<keyword evidence="6 9" id="KW-0028">Amino-acid biosynthesis</keyword>
<dbReference type="Gene3D" id="3.40.640.10">
    <property type="entry name" value="Type I PLP-dependent aspartate aminotransferase-like (Major domain)"/>
    <property type="match status" value="1"/>
</dbReference>
<feature type="transmembrane region" description="Helical" evidence="11">
    <location>
        <begin position="30"/>
        <end position="49"/>
    </location>
</feature>
<gene>
    <name evidence="9" type="primary">glyA</name>
    <name evidence="14" type="ORF">GCM10022214_22450</name>
</gene>
<feature type="binding site" evidence="9">
    <location>
        <begin position="466"/>
        <end position="468"/>
    </location>
    <ligand>
        <name>(6S)-5,6,7,8-tetrahydrofolate</name>
        <dbReference type="ChEBI" id="CHEBI:57453"/>
    </ligand>
</feature>
<keyword evidence="11" id="KW-0812">Transmembrane</keyword>
<keyword evidence="5 9" id="KW-0554">One-carbon metabolism</keyword>
<evidence type="ECO:0000313" key="14">
    <source>
        <dbReference type="EMBL" id="GAA4067326.1"/>
    </source>
</evidence>
<dbReference type="SUPFAM" id="SSF103481">
    <property type="entry name" value="Multidrug resistance efflux transporter EmrE"/>
    <property type="match status" value="2"/>
</dbReference>
<name>A0ABP7VHC3_9ACTN</name>
<feature type="domain" description="Serine hydroxymethyltransferase-like" evidence="12">
    <location>
        <begin position="349"/>
        <end position="725"/>
    </location>
</feature>
<evidence type="ECO:0000259" key="12">
    <source>
        <dbReference type="Pfam" id="PF00464"/>
    </source>
</evidence>
<evidence type="ECO:0000256" key="3">
    <source>
        <dbReference type="ARBA" id="ARBA00007362"/>
    </source>
</evidence>
<feature type="domain" description="EamA" evidence="13">
    <location>
        <begin position="145"/>
        <end position="277"/>
    </location>
</feature>
<dbReference type="PROSITE" id="PS00096">
    <property type="entry name" value="SHMT"/>
    <property type="match status" value="1"/>
</dbReference>
<dbReference type="Pfam" id="PF00464">
    <property type="entry name" value="SHMT"/>
    <property type="match status" value="1"/>
</dbReference>
<dbReference type="InterPro" id="IPR015424">
    <property type="entry name" value="PyrdxlP-dep_Trfase"/>
</dbReference>
<comment type="caution">
    <text evidence="9">Lacks conserved residue(s) required for the propagation of feature annotation.</text>
</comment>
<dbReference type="HAMAP" id="MF_00051">
    <property type="entry name" value="SHMT"/>
    <property type="match status" value="1"/>
</dbReference>
<feature type="site" description="Plays an important role in substrate specificity" evidence="9">
    <location>
        <position position="570"/>
    </location>
</feature>
<sequence length="763" mass="79387">MPVLAAGVLWGTVGPAQVLADAPASPPALGAARILSGGLILALVVLVTAPRAFRGLTGASWAPLLAASAATGVFQAAFLTAVDRTGAAVATAVVFGLAPVSTGVCERIVLRTRLSRRWTAGTVCAVAGCALLMAPTSTARVDGVGVALALLAGACFGVYTVAARVLVVRRVGMAAAVSVTLLAGGACLLPWTVTGFADLAAPRSLALVAWLGPVATAVAYMCFVRGLRRVTAATAGTLSLAEPLVAAALGLLVLGERMSAPVAAGALLLLGGLVIVSLPAPLRRAPGAADYDGRKRLAQSRWSRPPGSDRSPHTARLGVRAPFSRGCPHRASGVNSAEVVMHDPAIARLRDQDPAVANLVEAEARRQYEKIRLIASENYVSPAVLEATGSVLTNKYSEGYAGRRYYEGQQNVDPIELLAIERAKRTFGVEHANVQPYSGSPANLAVYMAFLEPGDTVMGMSLPMGGHLTHGWSVSATGKWFRPVRYGVRADTGRIDMDEVRDLARRERPKLIWCGGTAIPRTIDFPAFAEIAREVGAVLAADIAHIAGLVAGGAHPSPVGHAEVISTTTHKTLRGPRGAMIMSTAEHAKAVDKAVFPGLQGGPHNHTTAAIAVALEEAARPEFAEYAHRIVANARALAAALAERGFDLVSGGTDNHLILVDLTGRGVPGKPAAQALDRAGIELNYNTVPFDPRKPFDPSGLRLGTAAITTRGLTADEMPRIAAWIDEVVQATAKEDETALSRVAGEVRELMAAYPMPGWAPAP</sequence>
<dbReference type="InterPro" id="IPR019798">
    <property type="entry name" value="Ser_HO-MeTrfase_PLP_BS"/>
</dbReference>
<dbReference type="InterPro" id="IPR039429">
    <property type="entry name" value="SHMT-like_dom"/>
</dbReference>
<dbReference type="InterPro" id="IPR049943">
    <property type="entry name" value="Ser_HO-MeTrfase-like"/>
</dbReference>
<feature type="transmembrane region" description="Helical" evidence="11">
    <location>
        <begin position="117"/>
        <end position="134"/>
    </location>
</feature>
<keyword evidence="11" id="KW-1133">Transmembrane helix</keyword>
<feature type="transmembrane region" description="Helical" evidence="11">
    <location>
        <begin position="260"/>
        <end position="278"/>
    </location>
</feature>
<dbReference type="PANTHER" id="PTHR11680:SF50">
    <property type="entry name" value="SERINE HYDROXYMETHYLTRANSFERASE"/>
    <property type="match status" value="1"/>
</dbReference>
<evidence type="ECO:0000256" key="2">
    <source>
        <dbReference type="ARBA" id="ARBA00006376"/>
    </source>
</evidence>
<comment type="caution">
    <text evidence="14">The sequence shown here is derived from an EMBL/GenBank/DDBJ whole genome shotgun (WGS) entry which is preliminary data.</text>
</comment>
<feature type="transmembrane region" description="Helical" evidence="11">
    <location>
        <begin position="205"/>
        <end position="223"/>
    </location>
</feature>
<dbReference type="Proteomes" id="UP001500683">
    <property type="component" value="Unassembled WGS sequence"/>
</dbReference>
<accession>A0ABP7VHC3</accession>
<evidence type="ECO:0000256" key="6">
    <source>
        <dbReference type="ARBA" id="ARBA00022605"/>
    </source>
</evidence>
<comment type="similarity">
    <text evidence="3">Belongs to the EamA transporter family.</text>
</comment>
<evidence type="ECO:0000256" key="1">
    <source>
        <dbReference type="ARBA" id="ARBA00001933"/>
    </source>
</evidence>
<comment type="pathway">
    <text evidence="9">Amino-acid biosynthesis; glycine biosynthesis; glycine from L-serine: step 1/1.</text>
</comment>
<proteinExistence type="inferred from homology"/>